<sequence>MKLYYVPGACSLSPHIVLNELEADFSLVKVDYKTHTTEDGRDFYALSPFGYVPLLELADGTRLREGPAIVQYLADRKPERALAPANGSLDRYRLQEWLNFLSTEIHKGFIPLLYAVLAGKYGTESAKPKLEARFKWIDEQLAEREYLMGDDFTVADAYLFTLTQWGQASWLQSVYKANIHFDDLPHLQRWYRRVLARPAVQRALEAEGLAMRPLNFA</sequence>
<dbReference type="InterPro" id="IPR040079">
    <property type="entry name" value="Glutathione_S-Trfase"/>
</dbReference>
<protein>
    <submittedName>
        <fullName evidence="3">Glutathione S-transferase</fullName>
    </submittedName>
</protein>
<dbReference type="InterPro" id="IPR004046">
    <property type="entry name" value="GST_C"/>
</dbReference>
<dbReference type="PANTHER" id="PTHR44051">
    <property type="entry name" value="GLUTATHIONE S-TRANSFERASE-RELATED"/>
    <property type="match status" value="1"/>
</dbReference>
<dbReference type="Gene3D" id="3.40.30.10">
    <property type="entry name" value="Glutaredoxin"/>
    <property type="match status" value="1"/>
</dbReference>
<dbReference type="SFLD" id="SFLDS00019">
    <property type="entry name" value="Glutathione_Transferase_(cytos"/>
    <property type="match status" value="1"/>
</dbReference>
<dbReference type="CDD" id="cd03188">
    <property type="entry name" value="GST_C_Beta"/>
    <property type="match status" value="1"/>
</dbReference>
<dbReference type="Gene3D" id="1.20.1050.10">
    <property type="match status" value="1"/>
</dbReference>
<dbReference type="EMBL" id="CABPSP010000001">
    <property type="protein sequence ID" value="VVE61109.1"/>
    <property type="molecule type" value="Genomic_DNA"/>
</dbReference>
<dbReference type="Pfam" id="PF13409">
    <property type="entry name" value="GST_N_2"/>
    <property type="match status" value="1"/>
</dbReference>
<evidence type="ECO:0000259" key="1">
    <source>
        <dbReference type="PROSITE" id="PS50404"/>
    </source>
</evidence>
<dbReference type="CDD" id="cd03057">
    <property type="entry name" value="GST_N_Beta"/>
    <property type="match status" value="1"/>
</dbReference>
<feature type="domain" description="GST N-terminal" evidence="1">
    <location>
        <begin position="1"/>
        <end position="81"/>
    </location>
</feature>
<feature type="domain" description="GST C-terminal" evidence="2">
    <location>
        <begin position="87"/>
        <end position="214"/>
    </location>
</feature>
<dbReference type="Pfam" id="PF00043">
    <property type="entry name" value="GST_C"/>
    <property type="match status" value="1"/>
</dbReference>
<dbReference type="InterPro" id="IPR004045">
    <property type="entry name" value="Glutathione_S-Trfase_N"/>
</dbReference>
<gene>
    <name evidence="3" type="ORF">PAN31117_00468</name>
</gene>
<proteinExistence type="predicted"/>
<evidence type="ECO:0000313" key="3">
    <source>
        <dbReference type="EMBL" id="VVE61109.1"/>
    </source>
</evidence>
<evidence type="ECO:0000313" key="4">
    <source>
        <dbReference type="Proteomes" id="UP000383122"/>
    </source>
</evidence>
<dbReference type="SUPFAM" id="SSF47616">
    <property type="entry name" value="GST C-terminal domain-like"/>
    <property type="match status" value="1"/>
</dbReference>
<keyword evidence="3" id="KW-0808">Transferase</keyword>
<dbReference type="PANTHER" id="PTHR44051:SF8">
    <property type="entry name" value="GLUTATHIONE S-TRANSFERASE GSTA"/>
    <property type="match status" value="1"/>
</dbReference>
<dbReference type="InterPro" id="IPR036282">
    <property type="entry name" value="Glutathione-S-Trfase_C_sf"/>
</dbReference>
<dbReference type="PROSITE" id="PS50405">
    <property type="entry name" value="GST_CTER"/>
    <property type="match status" value="1"/>
</dbReference>
<dbReference type="Proteomes" id="UP000383122">
    <property type="component" value="Unassembled WGS sequence"/>
</dbReference>
<dbReference type="InterPro" id="IPR036249">
    <property type="entry name" value="Thioredoxin-like_sf"/>
</dbReference>
<reference evidence="3 4" key="1">
    <citation type="submission" date="2019-08" db="EMBL/GenBank/DDBJ databases">
        <authorList>
            <person name="Peeters C."/>
        </authorList>
    </citation>
    <scope>NUCLEOTIDE SEQUENCE [LARGE SCALE GENOMIC DNA]</scope>
    <source>
        <strain evidence="3 4">LMG 31117</strain>
    </source>
</reference>
<evidence type="ECO:0000259" key="2">
    <source>
        <dbReference type="PROSITE" id="PS50405"/>
    </source>
</evidence>
<dbReference type="NCBIfam" id="NF007831">
    <property type="entry name" value="PRK10542.1"/>
    <property type="match status" value="1"/>
</dbReference>
<dbReference type="PROSITE" id="PS50404">
    <property type="entry name" value="GST_NTER"/>
    <property type="match status" value="1"/>
</dbReference>
<dbReference type="SFLD" id="SFLDG00358">
    <property type="entry name" value="Main_(cytGST)"/>
    <property type="match status" value="1"/>
</dbReference>
<dbReference type="GO" id="GO:0016740">
    <property type="term" value="F:transferase activity"/>
    <property type="evidence" value="ECO:0007669"/>
    <property type="project" value="UniProtKB-KW"/>
</dbReference>
<name>A0A5E4ZIB8_9BURK</name>
<keyword evidence="4" id="KW-1185">Reference proteome</keyword>
<dbReference type="SUPFAM" id="SSF52833">
    <property type="entry name" value="Thioredoxin-like"/>
    <property type="match status" value="1"/>
</dbReference>
<dbReference type="OrthoDB" id="8772754at2"/>
<accession>A0A5E4ZIB8</accession>
<organism evidence="3 4">
    <name type="scientific">Pandoraea anapnoica</name>
    <dbReference type="NCBI Taxonomy" id="2508301"/>
    <lineage>
        <taxon>Bacteria</taxon>
        <taxon>Pseudomonadati</taxon>
        <taxon>Pseudomonadota</taxon>
        <taxon>Betaproteobacteria</taxon>
        <taxon>Burkholderiales</taxon>
        <taxon>Burkholderiaceae</taxon>
        <taxon>Pandoraea</taxon>
    </lineage>
</organism>
<dbReference type="InterPro" id="IPR010987">
    <property type="entry name" value="Glutathione-S-Trfase_C-like"/>
</dbReference>
<dbReference type="RefSeq" id="WP_150736756.1">
    <property type="nucleotide sequence ID" value="NZ_CABPSP010000001.1"/>
</dbReference>
<dbReference type="SFLD" id="SFLDG01150">
    <property type="entry name" value="Main.1:_Beta-like"/>
    <property type="match status" value="1"/>
</dbReference>
<dbReference type="AlphaFoldDB" id="A0A5E4ZIB8"/>